<keyword evidence="7 15" id="KW-0808">Transferase</keyword>
<proteinExistence type="predicted"/>
<evidence type="ECO:0000259" key="17">
    <source>
        <dbReference type="PROSITE" id="PS50885"/>
    </source>
</evidence>
<evidence type="ECO:0000313" key="18">
    <source>
        <dbReference type="EMBL" id="APO82495.1"/>
    </source>
</evidence>
<dbReference type="SMART" id="SM00304">
    <property type="entry name" value="HAMP"/>
    <property type="match status" value="1"/>
</dbReference>
<evidence type="ECO:0000256" key="2">
    <source>
        <dbReference type="ARBA" id="ARBA00004141"/>
    </source>
</evidence>
<reference evidence="18 19" key="1">
    <citation type="submission" date="2016-12" db="EMBL/GenBank/DDBJ databases">
        <title>Draft Genome Sequence of Mercury Resistant Pseudomonas DRA525.</title>
        <authorList>
            <person name="Drace K.M."/>
        </authorList>
    </citation>
    <scope>NUCLEOTIDE SEQUENCE [LARGE SCALE GENOMIC DNA]</scope>
    <source>
        <strain evidence="18 19">DRA525</strain>
    </source>
</reference>
<feature type="domain" description="Histidine kinase" evidence="16">
    <location>
        <begin position="248"/>
        <end position="463"/>
    </location>
</feature>
<feature type="transmembrane region" description="Helical" evidence="15">
    <location>
        <begin position="159"/>
        <end position="186"/>
    </location>
</feature>
<keyword evidence="14 15" id="KW-0472">Membrane</keyword>
<evidence type="ECO:0000256" key="9">
    <source>
        <dbReference type="ARBA" id="ARBA00022741"/>
    </source>
</evidence>
<dbReference type="SUPFAM" id="SSF47384">
    <property type="entry name" value="Homodimeric domain of signal transducing histidine kinase"/>
    <property type="match status" value="1"/>
</dbReference>
<keyword evidence="4 15" id="KW-1003">Cell membrane</keyword>
<keyword evidence="8 15" id="KW-0812">Transmembrane</keyword>
<evidence type="ECO:0000256" key="5">
    <source>
        <dbReference type="ARBA" id="ARBA00022519"/>
    </source>
</evidence>
<keyword evidence="12 15" id="KW-1133">Transmembrane helix</keyword>
<evidence type="ECO:0000256" key="4">
    <source>
        <dbReference type="ARBA" id="ARBA00022475"/>
    </source>
</evidence>
<dbReference type="InterPro" id="IPR005467">
    <property type="entry name" value="His_kinase_dom"/>
</dbReference>
<dbReference type="PRINTS" id="PR00344">
    <property type="entry name" value="BCTRLSENSOR"/>
</dbReference>
<protein>
    <recommendedName>
        <fullName evidence="15">Sensor protein</fullName>
        <ecNumber evidence="15">2.7.13.3</ecNumber>
    </recommendedName>
</protein>
<dbReference type="InterPro" id="IPR050428">
    <property type="entry name" value="TCS_sensor_his_kinase"/>
</dbReference>
<dbReference type="PANTHER" id="PTHR45436:SF15">
    <property type="entry name" value="SENSOR HISTIDINE KINASE CUSS"/>
    <property type="match status" value="1"/>
</dbReference>
<evidence type="ECO:0000313" key="19">
    <source>
        <dbReference type="Proteomes" id="UP000185146"/>
    </source>
</evidence>
<evidence type="ECO:0000256" key="8">
    <source>
        <dbReference type="ARBA" id="ARBA00022692"/>
    </source>
</evidence>
<accession>A0A1L5PQX6</accession>
<dbReference type="SMART" id="SM00387">
    <property type="entry name" value="HATPase_c"/>
    <property type="match status" value="1"/>
</dbReference>
<dbReference type="PROSITE" id="PS50109">
    <property type="entry name" value="HIS_KIN"/>
    <property type="match status" value="1"/>
</dbReference>
<evidence type="ECO:0000256" key="6">
    <source>
        <dbReference type="ARBA" id="ARBA00022553"/>
    </source>
</evidence>
<dbReference type="PROSITE" id="PS50885">
    <property type="entry name" value="HAMP"/>
    <property type="match status" value="1"/>
</dbReference>
<dbReference type="InterPro" id="IPR003660">
    <property type="entry name" value="HAMP_dom"/>
</dbReference>
<evidence type="ECO:0000256" key="7">
    <source>
        <dbReference type="ARBA" id="ARBA00022679"/>
    </source>
</evidence>
<dbReference type="EC" id="2.7.13.3" evidence="15"/>
<keyword evidence="5 15" id="KW-0997">Cell inner membrane</keyword>
<evidence type="ECO:0000256" key="14">
    <source>
        <dbReference type="ARBA" id="ARBA00023136"/>
    </source>
</evidence>
<comment type="function">
    <text evidence="15">Member of a two-component regulatory system.</text>
</comment>
<evidence type="ECO:0000256" key="1">
    <source>
        <dbReference type="ARBA" id="ARBA00000085"/>
    </source>
</evidence>
<organism evidence="18 19">
    <name type="scientific">Pseudomonas putida</name>
    <name type="common">Arthrobacter siderocapsulatus</name>
    <dbReference type="NCBI Taxonomy" id="303"/>
    <lineage>
        <taxon>Bacteria</taxon>
        <taxon>Pseudomonadati</taxon>
        <taxon>Pseudomonadota</taxon>
        <taxon>Gammaproteobacteria</taxon>
        <taxon>Pseudomonadales</taxon>
        <taxon>Pseudomonadaceae</taxon>
        <taxon>Pseudomonas</taxon>
    </lineage>
</organism>
<dbReference type="GO" id="GO:0000155">
    <property type="term" value="F:phosphorelay sensor kinase activity"/>
    <property type="evidence" value="ECO:0007669"/>
    <property type="project" value="InterPro"/>
</dbReference>
<comment type="catalytic activity">
    <reaction evidence="1 15">
        <text>ATP + protein L-histidine = ADP + protein N-phospho-L-histidine.</text>
        <dbReference type="EC" id="2.7.13.3"/>
    </reaction>
</comment>
<dbReference type="PANTHER" id="PTHR45436">
    <property type="entry name" value="SENSOR HISTIDINE KINASE YKOH"/>
    <property type="match status" value="1"/>
</dbReference>
<dbReference type="Pfam" id="PF02518">
    <property type="entry name" value="HATPase_c"/>
    <property type="match status" value="1"/>
</dbReference>
<dbReference type="RefSeq" id="WP_019751565.1">
    <property type="nucleotide sequence ID" value="NZ_CP018743.1"/>
</dbReference>
<dbReference type="GO" id="GO:0005524">
    <property type="term" value="F:ATP binding"/>
    <property type="evidence" value="ECO:0007669"/>
    <property type="project" value="UniProtKB-KW"/>
</dbReference>
<dbReference type="GO" id="GO:0005886">
    <property type="term" value="C:plasma membrane"/>
    <property type="evidence" value="ECO:0007669"/>
    <property type="project" value="UniProtKB-SubCell"/>
</dbReference>
<keyword evidence="10 15" id="KW-0418">Kinase</keyword>
<evidence type="ECO:0000256" key="15">
    <source>
        <dbReference type="RuleBase" id="RU364088"/>
    </source>
</evidence>
<dbReference type="InterPro" id="IPR003661">
    <property type="entry name" value="HisK_dim/P_dom"/>
</dbReference>
<dbReference type="InterPro" id="IPR004358">
    <property type="entry name" value="Sig_transdc_His_kin-like_C"/>
</dbReference>
<dbReference type="CDD" id="cd00082">
    <property type="entry name" value="HisKA"/>
    <property type="match status" value="1"/>
</dbReference>
<dbReference type="FunFam" id="1.10.287.130:FF:000001">
    <property type="entry name" value="Two-component sensor histidine kinase"/>
    <property type="match status" value="1"/>
</dbReference>
<feature type="domain" description="HAMP" evidence="17">
    <location>
        <begin position="187"/>
        <end position="240"/>
    </location>
</feature>
<dbReference type="Gene3D" id="3.30.565.10">
    <property type="entry name" value="Histidine kinase-like ATPase, C-terminal domain"/>
    <property type="match status" value="1"/>
</dbReference>
<dbReference type="SUPFAM" id="SSF158472">
    <property type="entry name" value="HAMP domain-like"/>
    <property type="match status" value="1"/>
</dbReference>
<keyword evidence="11 15" id="KW-0067">ATP-binding</keyword>
<keyword evidence="9 15" id="KW-0547">Nucleotide-binding</keyword>
<evidence type="ECO:0000256" key="10">
    <source>
        <dbReference type="ARBA" id="ARBA00022777"/>
    </source>
</evidence>
<dbReference type="InterPro" id="IPR003594">
    <property type="entry name" value="HATPase_dom"/>
</dbReference>
<evidence type="ECO:0000256" key="13">
    <source>
        <dbReference type="ARBA" id="ARBA00023012"/>
    </source>
</evidence>
<dbReference type="AlphaFoldDB" id="A0A1L5PQX6"/>
<sequence>MRQLSLAAKLGLKVGFMSVLLLVLCASIGYVMLGQALESTARSALETKMSGMAHNIATIEDVSGVTADSHLLVDLAMGHNNLYVSIFDSADSKAPLLTIGSKQVSFELHRFPARDELAFHEWQDQSGNPMLSAAQIMRLKDGTQIGVYMTVDESSDAQLLGAMVTWALTASPFILAVILIVAWWTVRRGLLPLTRFLKVASKISTDNLGHRLPTDKLPAELRHLADGMNFMLHRLDGGVQQLSQFSDDLAHELRAPLSNLMGKAQVALSRERSSAEYRDVLESCLEELDRMTRMVADMLFLAHVSQPAALVEFETVALVDEVQRVCDLFAFSAEENGVALQISGSADVVNGNRLMIQRAVSNLLSNAIRYCPKGESVQVKVHRGSDQIQLSVGNPGRGIPDQHLPHLFERFYRVDRGRARSEGGTGLGLAIVRSIMSLHQGTAKVEVSGDRYTWFHLSFPTSHL</sequence>
<name>A0A1L5PQX6_PSEPU</name>
<feature type="transmembrane region" description="Helical" evidence="15">
    <location>
        <begin position="12"/>
        <end position="33"/>
    </location>
</feature>
<dbReference type="SUPFAM" id="SSF55874">
    <property type="entry name" value="ATPase domain of HSP90 chaperone/DNA topoisomerase II/histidine kinase"/>
    <property type="match status" value="1"/>
</dbReference>
<keyword evidence="6" id="KW-0597">Phosphoprotein</keyword>
<gene>
    <name evidence="18" type="ORF">BL240_13960</name>
</gene>
<dbReference type="FunFam" id="3.30.565.10:FF:000006">
    <property type="entry name" value="Sensor histidine kinase WalK"/>
    <property type="match status" value="1"/>
</dbReference>
<dbReference type="CDD" id="cd00075">
    <property type="entry name" value="HATPase"/>
    <property type="match status" value="1"/>
</dbReference>
<dbReference type="InterPro" id="IPR036890">
    <property type="entry name" value="HATPase_C_sf"/>
</dbReference>
<dbReference type="Gene3D" id="1.10.287.130">
    <property type="match status" value="1"/>
</dbReference>
<dbReference type="Gene3D" id="6.10.340.10">
    <property type="match status" value="1"/>
</dbReference>
<evidence type="ECO:0000256" key="3">
    <source>
        <dbReference type="ARBA" id="ARBA00004533"/>
    </source>
</evidence>
<dbReference type="Pfam" id="PF00672">
    <property type="entry name" value="HAMP"/>
    <property type="match status" value="1"/>
</dbReference>
<dbReference type="EMBL" id="CP018743">
    <property type="protein sequence ID" value="APO82495.1"/>
    <property type="molecule type" value="Genomic_DNA"/>
</dbReference>
<comment type="subcellular location">
    <subcellularLocation>
        <location evidence="3 15">Cell inner membrane</location>
    </subcellularLocation>
    <subcellularLocation>
        <location evidence="2">Membrane</location>
        <topology evidence="2">Multi-pass membrane protein</topology>
    </subcellularLocation>
</comment>
<dbReference type="InterPro" id="IPR036097">
    <property type="entry name" value="HisK_dim/P_sf"/>
</dbReference>
<dbReference type="Pfam" id="PF00512">
    <property type="entry name" value="HisKA"/>
    <property type="match status" value="1"/>
</dbReference>
<dbReference type="Proteomes" id="UP000185146">
    <property type="component" value="Chromosome"/>
</dbReference>
<evidence type="ECO:0000259" key="16">
    <source>
        <dbReference type="PROSITE" id="PS50109"/>
    </source>
</evidence>
<dbReference type="InterPro" id="IPR006290">
    <property type="entry name" value="CztS_silS_copS"/>
</dbReference>
<keyword evidence="13 15" id="KW-0902">Two-component regulatory system</keyword>
<dbReference type="SMART" id="SM00388">
    <property type="entry name" value="HisKA"/>
    <property type="match status" value="1"/>
</dbReference>
<evidence type="ECO:0000256" key="12">
    <source>
        <dbReference type="ARBA" id="ARBA00022989"/>
    </source>
</evidence>
<dbReference type="NCBIfam" id="TIGR01386">
    <property type="entry name" value="cztS_silS_copS"/>
    <property type="match status" value="1"/>
</dbReference>
<evidence type="ECO:0000256" key="11">
    <source>
        <dbReference type="ARBA" id="ARBA00022840"/>
    </source>
</evidence>